<dbReference type="InterPro" id="IPR006944">
    <property type="entry name" value="Phage/GTA_portal"/>
</dbReference>
<dbReference type="AlphaFoldDB" id="A0A1I6URY8"/>
<feature type="region of interest" description="Disordered" evidence="1">
    <location>
        <begin position="385"/>
        <end position="410"/>
    </location>
</feature>
<accession>A0A1I6URY8</accession>
<keyword evidence="3" id="KW-1185">Reference proteome</keyword>
<dbReference type="Pfam" id="PF04860">
    <property type="entry name" value="Phage_portal"/>
    <property type="match status" value="1"/>
</dbReference>
<gene>
    <name evidence="2" type="ORF">SAMN05444972_11944</name>
</gene>
<reference evidence="3" key="1">
    <citation type="submission" date="2016-10" db="EMBL/GenBank/DDBJ databases">
        <authorList>
            <person name="Varghese N."/>
            <person name="Submissions S."/>
        </authorList>
    </citation>
    <scope>NUCLEOTIDE SEQUENCE [LARGE SCALE GENOMIC DNA]</scope>
    <source>
        <strain evidence="3">DSM 45789</strain>
    </source>
</reference>
<dbReference type="RefSeq" id="WP_091839803.1">
    <property type="nucleotide sequence ID" value="NZ_FPAA01000019.1"/>
</dbReference>
<evidence type="ECO:0000313" key="2">
    <source>
        <dbReference type="EMBL" id="SFT04160.1"/>
    </source>
</evidence>
<proteinExistence type="predicted"/>
<dbReference type="NCBIfam" id="TIGR01537">
    <property type="entry name" value="portal_HK97"/>
    <property type="match status" value="1"/>
</dbReference>
<evidence type="ECO:0000313" key="3">
    <source>
        <dbReference type="Proteomes" id="UP000198660"/>
    </source>
</evidence>
<dbReference type="InterPro" id="IPR006427">
    <property type="entry name" value="Portal_HK97"/>
</dbReference>
<dbReference type="Proteomes" id="UP000198660">
    <property type="component" value="Unassembled WGS sequence"/>
</dbReference>
<evidence type="ECO:0000256" key="1">
    <source>
        <dbReference type="SAM" id="MobiDB-lite"/>
    </source>
</evidence>
<dbReference type="OrthoDB" id="9765386at2"/>
<organism evidence="2 3">
    <name type="scientific">Marininema halotolerans</name>
    <dbReference type="NCBI Taxonomy" id="1155944"/>
    <lineage>
        <taxon>Bacteria</taxon>
        <taxon>Bacillati</taxon>
        <taxon>Bacillota</taxon>
        <taxon>Bacilli</taxon>
        <taxon>Bacillales</taxon>
        <taxon>Thermoactinomycetaceae</taxon>
        <taxon>Marininema</taxon>
    </lineage>
</organism>
<protein>
    <submittedName>
        <fullName evidence="2">Phage portal protein, HK97 family</fullName>
    </submittedName>
</protein>
<name>A0A1I6URY8_9BACL</name>
<dbReference type="EMBL" id="FPAA01000019">
    <property type="protein sequence ID" value="SFT04160.1"/>
    <property type="molecule type" value="Genomic_DNA"/>
</dbReference>
<sequence length="410" mass="47157">MGIWGRIRGIFSSEKRSYSGQGYDFTRWFEPRNIFVREAADSLASNETIFAAINRLSNAMGSLPVKLYKDFDPVYSKISDLVSNSPNSNLTSFDFIRTLEVQRNTYGNAYAMKDYGTNFQVEALHLIDPSCVTPVLEEKTKVLWYEIEGDKGRYYVHNMDMIHLKHIHSQGFKGIKPVDVLRRTLEFDAEVRTFTMDQMDGAVKASFLLKMESNFSRDKKKEILDGFKSFYRENGGVLLQESGTEISPIERKFLDTKVFEVENITRSRVAAVFNLPLFMLGGLRESTTTNREQESLEFVQGTLMPIVRQYEQEFNRKLLTDRERSRGLGFKFNMNALLRADTRTRGEFYFKNIRSGVFTPNEVRAWEELPPLPGGEKLYMSRDLSPINDPTRGKEVMTQDVPTDNGEVKG</sequence>